<evidence type="ECO:0000313" key="3">
    <source>
        <dbReference type="Proteomes" id="UP000236664"/>
    </source>
</evidence>
<dbReference type="STRING" id="42673.A0A2K0WE08"/>
<evidence type="ECO:0000313" key="2">
    <source>
        <dbReference type="EMBL" id="PNP80521.1"/>
    </source>
</evidence>
<dbReference type="AlphaFoldDB" id="A0A2K0WE08"/>
<dbReference type="OrthoDB" id="4167323at2759"/>
<sequence length="86" mass="8957">MKVTALTLVALATAVFAGTMDGSLDKRACTPSTCHCNGIQGQFCGHDDPANPGCRTGYVYECQAGTGNACSYGPRDSCRECGELQC</sequence>
<reference evidence="2 3" key="1">
    <citation type="submission" date="2017-06" db="EMBL/GenBank/DDBJ databases">
        <title>Genome of Fusarium nygamai isolate CS10214.</title>
        <authorList>
            <person name="Gardiner D.M."/>
            <person name="Obanor F."/>
            <person name="Kazan K."/>
        </authorList>
    </citation>
    <scope>NUCLEOTIDE SEQUENCE [LARGE SCALE GENOMIC DNA]</scope>
    <source>
        <strain evidence="2 3">CS10214</strain>
    </source>
</reference>
<dbReference type="EMBL" id="MTQA01000077">
    <property type="protein sequence ID" value="PNP80521.1"/>
    <property type="molecule type" value="Genomic_DNA"/>
</dbReference>
<feature type="chain" id="PRO_5014474230" evidence="1">
    <location>
        <begin position="18"/>
        <end position="86"/>
    </location>
</feature>
<evidence type="ECO:0000256" key="1">
    <source>
        <dbReference type="SAM" id="SignalP"/>
    </source>
</evidence>
<protein>
    <submittedName>
        <fullName evidence="2">Uncharacterized protein</fullName>
    </submittedName>
</protein>
<keyword evidence="3" id="KW-1185">Reference proteome</keyword>
<keyword evidence="1" id="KW-0732">Signal</keyword>
<proteinExistence type="predicted"/>
<accession>A0A2K0WE08</accession>
<name>A0A2K0WE08_GIBNY</name>
<dbReference type="Proteomes" id="UP000236664">
    <property type="component" value="Unassembled WGS sequence"/>
</dbReference>
<feature type="signal peptide" evidence="1">
    <location>
        <begin position="1"/>
        <end position="17"/>
    </location>
</feature>
<organism evidence="2 3">
    <name type="scientific">Gibberella nygamai</name>
    <name type="common">Bean root rot disease fungus</name>
    <name type="synonym">Fusarium nygamai</name>
    <dbReference type="NCBI Taxonomy" id="42673"/>
    <lineage>
        <taxon>Eukaryota</taxon>
        <taxon>Fungi</taxon>
        <taxon>Dikarya</taxon>
        <taxon>Ascomycota</taxon>
        <taxon>Pezizomycotina</taxon>
        <taxon>Sordariomycetes</taxon>
        <taxon>Hypocreomycetidae</taxon>
        <taxon>Hypocreales</taxon>
        <taxon>Nectriaceae</taxon>
        <taxon>Fusarium</taxon>
        <taxon>Fusarium fujikuroi species complex</taxon>
    </lineage>
</organism>
<gene>
    <name evidence="2" type="ORF">FNYG_06120</name>
</gene>
<comment type="caution">
    <text evidence="2">The sequence shown here is derived from an EMBL/GenBank/DDBJ whole genome shotgun (WGS) entry which is preliminary data.</text>
</comment>